<dbReference type="Proteomes" id="UP001275436">
    <property type="component" value="Unassembled WGS sequence"/>
</dbReference>
<reference evidence="1 2" key="1">
    <citation type="submission" date="2023-02" db="EMBL/GenBank/DDBJ databases">
        <title>Oceanobacillus kimchii IFOP_LL358 isolated form Alexandrium catenella lab strain.</title>
        <authorList>
            <person name="Gajardo G."/>
            <person name="Ueki S."/>
            <person name="Maruyama F."/>
        </authorList>
    </citation>
    <scope>NUCLEOTIDE SEQUENCE [LARGE SCALE GENOMIC DNA]</scope>
    <source>
        <strain evidence="1 2">IFOP_LL358</strain>
    </source>
</reference>
<evidence type="ECO:0000313" key="2">
    <source>
        <dbReference type="Proteomes" id="UP001275436"/>
    </source>
</evidence>
<gene>
    <name evidence="1" type="ORF">MACH08_35370</name>
</gene>
<keyword evidence="2" id="KW-1185">Reference proteome</keyword>
<evidence type="ECO:0000313" key="1">
    <source>
        <dbReference type="EMBL" id="GLO67753.1"/>
    </source>
</evidence>
<proteinExistence type="predicted"/>
<comment type="caution">
    <text evidence="1">The sequence shown here is derived from an EMBL/GenBank/DDBJ whole genome shotgun (WGS) entry which is preliminary data.</text>
</comment>
<name>A0ABQ5TQ35_9BACI</name>
<protein>
    <recommendedName>
        <fullName evidence="3">DUF1850 domain-containing protein</fullName>
    </recommendedName>
</protein>
<organism evidence="1 2">
    <name type="scientific">Oceanobacillus kimchii</name>
    <dbReference type="NCBI Taxonomy" id="746691"/>
    <lineage>
        <taxon>Bacteria</taxon>
        <taxon>Bacillati</taxon>
        <taxon>Bacillota</taxon>
        <taxon>Bacilli</taxon>
        <taxon>Bacillales</taxon>
        <taxon>Bacillaceae</taxon>
        <taxon>Oceanobacillus</taxon>
    </lineage>
</organism>
<dbReference type="RefSeq" id="WP_215064421.1">
    <property type="nucleotide sequence ID" value="NZ_BSKO01000001.1"/>
</dbReference>
<evidence type="ECO:0008006" key="3">
    <source>
        <dbReference type="Google" id="ProtNLM"/>
    </source>
</evidence>
<dbReference type="Pfam" id="PF08905">
    <property type="entry name" value="DUF1850"/>
    <property type="match status" value="1"/>
</dbReference>
<sequence>MQKKWLFILLTIALMISMLFIPFRTALVFYDGKTNNQQAFLILDSGDYFGITFTHSIHLTDVVEKYHITDDNKIIQYEMIYEEFGIGMPNDAMADEEFEYIDGKYHIKNMTNEFDYLNIRNGKKVSNHRLSWGNSDERTDVHTVPFNDYFIPGNWYKLEVKQISLFEQLKGVNIHE</sequence>
<dbReference type="EMBL" id="BSKO01000001">
    <property type="protein sequence ID" value="GLO67753.1"/>
    <property type="molecule type" value="Genomic_DNA"/>
</dbReference>
<dbReference type="InterPro" id="IPR015001">
    <property type="entry name" value="DUF1850"/>
</dbReference>
<accession>A0ABQ5TQ35</accession>